<dbReference type="InterPro" id="IPR000515">
    <property type="entry name" value="MetI-like"/>
</dbReference>
<evidence type="ECO:0000256" key="3">
    <source>
        <dbReference type="ARBA" id="ARBA00022475"/>
    </source>
</evidence>
<dbReference type="Gene3D" id="1.10.3720.10">
    <property type="entry name" value="MetI-like"/>
    <property type="match status" value="1"/>
</dbReference>
<dbReference type="GeneID" id="85165235"/>
<dbReference type="GO" id="GO:0005886">
    <property type="term" value="C:plasma membrane"/>
    <property type="evidence" value="ECO:0007669"/>
    <property type="project" value="UniProtKB-SubCell"/>
</dbReference>
<feature type="transmembrane region" description="Helical" evidence="7">
    <location>
        <begin position="174"/>
        <end position="199"/>
    </location>
</feature>
<keyword evidence="6 7" id="KW-0472">Membrane</keyword>
<keyword evidence="10" id="KW-1185">Reference proteome</keyword>
<dbReference type="SUPFAM" id="SSF161098">
    <property type="entry name" value="MetI-like"/>
    <property type="match status" value="1"/>
</dbReference>
<proteinExistence type="inferred from homology"/>
<dbReference type="Pfam" id="PF19300">
    <property type="entry name" value="BPD_transp_1_N"/>
    <property type="match status" value="1"/>
</dbReference>
<evidence type="ECO:0000256" key="7">
    <source>
        <dbReference type="RuleBase" id="RU363032"/>
    </source>
</evidence>
<dbReference type="InterPro" id="IPR045621">
    <property type="entry name" value="BPD_transp_1_N"/>
</dbReference>
<dbReference type="CDD" id="cd06261">
    <property type="entry name" value="TM_PBP2"/>
    <property type="match status" value="1"/>
</dbReference>
<evidence type="ECO:0000256" key="5">
    <source>
        <dbReference type="ARBA" id="ARBA00022989"/>
    </source>
</evidence>
<dbReference type="GO" id="GO:0055085">
    <property type="term" value="P:transmembrane transport"/>
    <property type="evidence" value="ECO:0007669"/>
    <property type="project" value="InterPro"/>
</dbReference>
<evidence type="ECO:0000256" key="4">
    <source>
        <dbReference type="ARBA" id="ARBA00022692"/>
    </source>
</evidence>
<dbReference type="Proteomes" id="UP000029033">
    <property type="component" value="Unassembled WGS sequence"/>
</dbReference>
<feature type="transmembrane region" description="Helical" evidence="7">
    <location>
        <begin position="96"/>
        <end position="121"/>
    </location>
</feature>
<evidence type="ECO:0000259" key="8">
    <source>
        <dbReference type="PROSITE" id="PS50928"/>
    </source>
</evidence>
<feature type="transmembrane region" description="Helical" evidence="7">
    <location>
        <begin position="289"/>
        <end position="306"/>
    </location>
</feature>
<comment type="similarity">
    <text evidence="7">Belongs to the binding-protein-dependent transport system permease family.</text>
</comment>
<evidence type="ECO:0000313" key="9">
    <source>
        <dbReference type="EMBL" id="KFI91463.1"/>
    </source>
</evidence>
<sequence length="325" mass="33696">MRFVARRLLLFIAALFGVSVVVFAALRILPGDVASVMAGLNSPPERVAALRAQLGLDRPLVAQYADWMGALLRGDFGTSILTGRSVTALVGSRAAITFPLIVLGLAIAMAIGIPLGCAATLARSPRVRAAFHVAGLIGGAIPALWSGLLLILLFSKGTGLIGIFPSQGFPLDGWASPGSAIVSLILPALSVGIIVGAGIMRYTRSALGDVASTGHIDMAMACGMTRTQAVLRVGLRLATPQLVSVIGLTFAEMITGVMVIENLFALPGIGSGLVTDVGNRDLIAVQSELFMLAAFFLFIGLIVDLAHRVLDPRLKTATSTTEVSA</sequence>
<dbReference type="EMBL" id="JGZO01000023">
    <property type="protein sequence ID" value="KFI91463.1"/>
    <property type="molecule type" value="Genomic_DNA"/>
</dbReference>
<keyword evidence="4 7" id="KW-0812">Transmembrane</keyword>
<accession>A0A087D7G3</accession>
<reference evidence="9 10" key="1">
    <citation type="submission" date="2014-03" db="EMBL/GenBank/DDBJ databases">
        <title>Genomics of Bifidobacteria.</title>
        <authorList>
            <person name="Ventura M."/>
            <person name="Milani C."/>
            <person name="Lugli G.A."/>
        </authorList>
    </citation>
    <scope>NUCLEOTIDE SEQUENCE [LARGE SCALE GENOMIC DNA]</scope>
    <source>
        <strain evidence="9 10">LMG 21589</strain>
    </source>
</reference>
<dbReference type="AlphaFoldDB" id="A0A087D7G3"/>
<dbReference type="PANTHER" id="PTHR43163">
    <property type="entry name" value="DIPEPTIDE TRANSPORT SYSTEM PERMEASE PROTEIN DPPB-RELATED"/>
    <property type="match status" value="1"/>
</dbReference>
<evidence type="ECO:0000256" key="2">
    <source>
        <dbReference type="ARBA" id="ARBA00022448"/>
    </source>
</evidence>
<keyword evidence="3" id="KW-1003">Cell membrane</keyword>
<name>A0A087D7G3_9BIFI</name>
<gene>
    <name evidence="9" type="ORF">BSCA_2160</name>
</gene>
<protein>
    <submittedName>
        <fullName evidence="9">ABC transporter permease</fullName>
    </submittedName>
</protein>
<dbReference type="STRING" id="158787.BSCA_2160"/>
<keyword evidence="2 7" id="KW-0813">Transport</keyword>
<comment type="caution">
    <text evidence="9">The sequence shown here is derived from an EMBL/GenBank/DDBJ whole genome shotgun (WGS) entry which is preliminary data.</text>
</comment>
<dbReference type="InterPro" id="IPR035906">
    <property type="entry name" value="MetI-like_sf"/>
</dbReference>
<evidence type="ECO:0000313" key="10">
    <source>
        <dbReference type="Proteomes" id="UP000029033"/>
    </source>
</evidence>
<dbReference type="Pfam" id="PF00528">
    <property type="entry name" value="BPD_transp_1"/>
    <property type="match status" value="1"/>
</dbReference>
<dbReference type="OrthoDB" id="9778910at2"/>
<dbReference type="PROSITE" id="PS50928">
    <property type="entry name" value="ABC_TM1"/>
    <property type="match status" value="1"/>
</dbReference>
<feature type="domain" description="ABC transmembrane type-1" evidence="8">
    <location>
        <begin position="94"/>
        <end position="307"/>
    </location>
</feature>
<dbReference type="PANTHER" id="PTHR43163:SF7">
    <property type="entry name" value="DIPEPTIDE-TRANSPORT INTEGRAL MEMBRANE PROTEIN ABC TRANSPORTER DPPB-RELATED"/>
    <property type="match status" value="1"/>
</dbReference>
<keyword evidence="5 7" id="KW-1133">Transmembrane helix</keyword>
<feature type="transmembrane region" description="Helical" evidence="7">
    <location>
        <begin position="133"/>
        <end position="154"/>
    </location>
</feature>
<organism evidence="9 10">
    <name type="scientific">Bifidobacterium scardovii</name>
    <dbReference type="NCBI Taxonomy" id="158787"/>
    <lineage>
        <taxon>Bacteria</taxon>
        <taxon>Bacillati</taxon>
        <taxon>Actinomycetota</taxon>
        <taxon>Actinomycetes</taxon>
        <taxon>Bifidobacteriales</taxon>
        <taxon>Bifidobacteriaceae</taxon>
        <taxon>Bifidobacterium</taxon>
    </lineage>
</organism>
<dbReference type="RefSeq" id="WP_033519348.1">
    <property type="nucleotide sequence ID" value="NZ_CAUPKV010000006.1"/>
</dbReference>
<evidence type="ECO:0000256" key="6">
    <source>
        <dbReference type="ARBA" id="ARBA00023136"/>
    </source>
</evidence>
<evidence type="ECO:0000256" key="1">
    <source>
        <dbReference type="ARBA" id="ARBA00004651"/>
    </source>
</evidence>
<dbReference type="eggNOG" id="COG0601">
    <property type="taxonomic scope" value="Bacteria"/>
</dbReference>
<comment type="subcellular location">
    <subcellularLocation>
        <location evidence="1 7">Cell membrane</location>
        <topology evidence="1 7">Multi-pass membrane protein</topology>
    </subcellularLocation>
</comment>
<feature type="transmembrane region" description="Helical" evidence="7">
    <location>
        <begin position="242"/>
        <end position="269"/>
    </location>
</feature>